<dbReference type="Proteomes" id="UP000321379">
    <property type="component" value="Unassembled WGS sequence"/>
</dbReference>
<dbReference type="GO" id="GO:0008830">
    <property type="term" value="F:dTDP-4-dehydrorhamnose 3,5-epimerase activity"/>
    <property type="evidence" value="ECO:0007669"/>
    <property type="project" value="InterPro"/>
</dbReference>
<dbReference type="Pfam" id="PF00908">
    <property type="entry name" value="dTDP_sugar_isom"/>
    <property type="match status" value="1"/>
</dbReference>
<keyword evidence="5" id="KW-1185">Reference proteome</keyword>
<dbReference type="RefSeq" id="WP_147784803.1">
    <property type="nucleotide sequence ID" value="NZ_VRMG01000011.1"/>
</dbReference>
<evidence type="ECO:0000313" key="4">
    <source>
        <dbReference type="EMBL" id="TXN28806.1"/>
    </source>
</evidence>
<dbReference type="AlphaFoldDB" id="A0A5C8UKM0"/>
<reference evidence="4 5" key="1">
    <citation type="submission" date="2019-08" db="EMBL/GenBank/DDBJ databases">
        <title>Bacterial whole genome sequence for Glaciihabitans sp. CHu50b-6-2.</title>
        <authorList>
            <person name="Jin L."/>
        </authorList>
    </citation>
    <scope>NUCLEOTIDE SEQUENCE [LARGE SCALE GENOMIC DNA]</scope>
    <source>
        <strain evidence="4 5">CHu50b-6-2</strain>
    </source>
</reference>
<evidence type="ECO:0000313" key="5">
    <source>
        <dbReference type="Proteomes" id="UP000321379"/>
    </source>
</evidence>
<evidence type="ECO:0000256" key="3">
    <source>
        <dbReference type="PIRSR" id="PIRSR600888-3"/>
    </source>
</evidence>
<dbReference type="GO" id="GO:0000271">
    <property type="term" value="P:polysaccharide biosynthetic process"/>
    <property type="evidence" value="ECO:0007669"/>
    <property type="project" value="TreeGrafter"/>
</dbReference>
<dbReference type="PANTHER" id="PTHR21047">
    <property type="entry name" value="DTDP-6-DEOXY-D-GLUCOSE-3,5 EPIMERASE"/>
    <property type="match status" value="1"/>
</dbReference>
<comment type="caution">
    <text evidence="4">The sequence shown here is derived from an EMBL/GenBank/DDBJ whole genome shotgun (WGS) entry which is preliminary data.</text>
</comment>
<dbReference type="InterPro" id="IPR011051">
    <property type="entry name" value="RmlC_Cupin_sf"/>
</dbReference>
<evidence type="ECO:0000256" key="1">
    <source>
        <dbReference type="ARBA" id="ARBA00010154"/>
    </source>
</evidence>
<dbReference type="SUPFAM" id="SSF51182">
    <property type="entry name" value="RmlC-like cupins"/>
    <property type="match status" value="1"/>
</dbReference>
<proteinExistence type="inferred from homology"/>
<name>A0A5C8UKM0_9MICO</name>
<dbReference type="PANTHER" id="PTHR21047:SF2">
    <property type="entry name" value="THYMIDINE DIPHOSPHO-4-KETO-RHAMNOSE 3,5-EPIMERASE"/>
    <property type="match status" value="1"/>
</dbReference>
<dbReference type="GO" id="GO:0005829">
    <property type="term" value="C:cytosol"/>
    <property type="evidence" value="ECO:0007669"/>
    <property type="project" value="TreeGrafter"/>
</dbReference>
<evidence type="ECO:0000256" key="2">
    <source>
        <dbReference type="PIRSR" id="PIRSR600888-1"/>
    </source>
</evidence>
<dbReference type="Gene3D" id="2.60.120.10">
    <property type="entry name" value="Jelly Rolls"/>
    <property type="match status" value="1"/>
</dbReference>
<feature type="active site" description="Proton donor" evidence="2">
    <location>
        <position position="133"/>
    </location>
</feature>
<comment type="similarity">
    <text evidence="1">Belongs to the dTDP-4-dehydrorhamnose 3,5-epimerase family.</text>
</comment>
<dbReference type="CDD" id="cd00438">
    <property type="entry name" value="cupin_RmlC"/>
    <property type="match status" value="1"/>
</dbReference>
<feature type="active site" description="Proton acceptor" evidence="2">
    <location>
        <position position="63"/>
    </location>
</feature>
<protein>
    <submittedName>
        <fullName evidence="4">dTDP-4-keto-6-deoxy-D-glucose epimerase</fullName>
    </submittedName>
</protein>
<dbReference type="GO" id="GO:0019305">
    <property type="term" value="P:dTDP-rhamnose biosynthetic process"/>
    <property type="evidence" value="ECO:0007669"/>
    <property type="project" value="TreeGrafter"/>
</dbReference>
<dbReference type="InterPro" id="IPR000888">
    <property type="entry name" value="RmlC-like"/>
</dbReference>
<organism evidence="4 5">
    <name type="scientific">Lacisediminihabitans profunda</name>
    <dbReference type="NCBI Taxonomy" id="2594790"/>
    <lineage>
        <taxon>Bacteria</taxon>
        <taxon>Bacillati</taxon>
        <taxon>Actinomycetota</taxon>
        <taxon>Actinomycetes</taxon>
        <taxon>Micrococcales</taxon>
        <taxon>Microbacteriaceae</taxon>
        <taxon>Lacisediminihabitans</taxon>
    </lineage>
</organism>
<gene>
    <name evidence="4" type="ORF">FVP33_16590</name>
</gene>
<dbReference type="InterPro" id="IPR014710">
    <property type="entry name" value="RmlC-like_jellyroll"/>
</dbReference>
<sequence length="183" mass="19923">MTVVEKTPIEGCFTLDFPRMEDERGWFQRGFSSAELEAAGVSFEMSQANVAFTRLAGTTRGMHYQRAPHGEQKLLRCVAGAVFDVVVDLREDSPTYLSWFGVELSEENGLAILVPRGCAHGYMAVRDNSQVVYFADQNYEPSAEGVLAAANVHVGVAWPIPIAHQSAKDAAVDPAELPSPSGY</sequence>
<accession>A0A5C8UKM0</accession>
<dbReference type="EMBL" id="VRMG01000011">
    <property type="protein sequence ID" value="TXN28806.1"/>
    <property type="molecule type" value="Genomic_DNA"/>
</dbReference>
<feature type="site" description="Participates in a stacking interaction with the thymidine ring of dTDP-4-oxo-6-deoxyglucose" evidence="3">
    <location>
        <position position="139"/>
    </location>
</feature>